<dbReference type="Proteomes" id="UP000217790">
    <property type="component" value="Unassembled WGS sequence"/>
</dbReference>
<feature type="transmembrane region" description="Helical" evidence="1">
    <location>
        <begin position="55"/>
        <end position="76"/>
    </location>
</feature>
<dbReference type="InParanoid" id="A0A2H3DNS8"/>
<evidence type="ECO:0000313" key="3">
    <source>
        <dbReference type="EMBL" id="PBK96845.1"/>
    </source>
</evidence>
<dbReference type="InterPro" id="IPR045339">
    <property type="entry name" value="DUF6534"/>
</dbReference>
<gene>
    <name evidence="3" type="ORF">ARMGADRAFT_714924</name>
</gene>
<feature type="transmembrane region" description="Helical" evidence="1">
    <location>
        <begin position="20"/>
        <end position="43"/>
    </location>
</feature>
<dbReference type="Pfam" id="PF20152">
    <property type="entry name" value="DUF6534"/>
    <property type="match status" value="1"/>
</dbReference>
<feature type="transmembrane region" description="Helical" evidence="1">
    <location>
        <begin position="96"/>
        <end position="116"/>
    </location>
</feature>
<dbReference type="PANTHER" id="PTHR40465:SF1">
    <property type="entry name" value="DUF6534 DOMAIN-CONTAINING PROTEIN"/>
    <property type="match status" value="1"/>
</dbReference>
<evidence type="ECO:0000259" key="2">
    <source>
        <dbReference type="Pfam" id="PF20152"/>
    </source>
</evidence>
<proteinExistence type="predicted"/>
<dbReference type="OMA" id="DGHISMP"/>
<keyword evidence="1" id="KW-0812">Transmembrane</keyword>
<organism evidence="3 4">
    <name type="scientific">Armillaria gallica</name>
    <name type="common">Bulbous honey fungus</name>
    <name type="synonym">Armillaria bulbosa</name>
    <dbReference type="NCBI Taxonomy" id="47427"/>
    <lineage>
        <taxon>Eukaryota</taxon>
        <taxon>Fungi</taxon>
        <taxon>Dikarya</taxon>
        <taxon>Basidiomycota</taxon>
        <taxon>Agaricomycotina</taxon>
        <taxon>Agaricomycetes</taxon>
        <taxon>Agaricomycetidae</taxon>
        <taxon>Agaricales</taxon>
        <taxon>Marasmiineae</taxon>
        <taxon>Physalacriaceae</taxon>
        <taxon>Armillaria</taxon>
    </lineage>
</organism>
<feature type="transmembrane region" description="Helical" evidence="1">
    <location>
        <begin position="169"/>
        <end position="191"/>
    </location>
</feature>
<dbReference type="EMBL" id="KZ293650">
    <property type="protein sequence ID" value="PBK96845.1"/>
    <property type="molecule type" value="Genomic_DNA"/>
</dbReference>
<feature type="transmembrane region" description="Helical" evidence="1">
    <location>
        <begin position="128"/>
        <end position="149"/>
    </location>
</feature>
<sequence length="333" mass="37169">MSAAVVHLSPVPDFFVFSGIEVIAVFFTMALWGISCMQIFLYFFNTQPQNDNCSIKVLVVWLWSMDTVHQGLVASGLYKMIRENTTASTDHIRLEYIIQILFTVLVAAPAQGFFAYRIWMFSNKSKSIITFLAPAILFQLIGGTIFMVINLPSTDKLQFTTSTSESIAVAYLIVSAVVDLFIAITMCFFLWRRYLRIGIMMKGTRSMMHRLILFSINTGTWPAVTAIVTVVMLMAYPTNYLYVGLYFFLSPIYCNTVLASINVRPYIQSVNGDGHISMPKKGIQESGIHFSASVSRSLHSKAPGTSNELELTSYKVGPEELTLSAEGNVLSKV</sequence>
<evidence type="ECO:0000313" key="4">
    <source>
        <dbReference type="Proteomes" id="UP000217790"/>
    </source>
</evidence>
<feature type="transmembrane region" description="Helical" evidence="1">
    <location>
        <begin position="240"/>
        <end position="261"/>
    </location>
</feature>
<dbReference type="AlphaFoldDB" id="A0A2H3DNS8"/>
<keyword evidence="4" id="KW-1185">Reference proteome</keyword>
<keyword evidence="1" id="KW-0472">Membrane</keyword>
<reference evidence="4" key="1">
    <citation type="journal article" date="2017" name="Nat. Ecol. Evol.">
        <title>Genome expansion and lineage-specific genetic innovations in the forest pathogenic fungi Armillaria.</title>
        <authorList>
            <person name="Sipos G."/>
            <person name="Prasanna A.N."/>
            <person name="Walter M.C."/>
            <person name="O'Connor E."/>
            <person name="Balint B."/>
            <person name="Krizsan K."/>
            <person name="Kiss B."/>
            <person name="Hess J."/>
            <person name="Varga T."/>
            <person name="Slot J."/>
            <person name="Riley R."/>
            <person name="Boka B."/>
            <person name="Rigling D."/>
            <person name="Barry K."/>
            <person name="Lee J."/>
            <person name="Mihaltcheva S."/>
            <person name="LaButti K."/>
            <person name="Lipzen A."/>
            <person name="Waldron R."/>
            <person name="Moloney N.M."/>
            <person name="Sperisen C."/>
            <person name="Kredics L."/>
            <person name="Vagvoelgyi C."/>
            <person name="Patrignani A."/>
            <person name="Fitzpatrick D."/>
            <person name="Nagy I."/>
            <person name="Doyle S."/>
            <person name="Anderson J.B."/>
            <person name="Grigoriev I.V."/>
            <person name="Gueldener U."/>
            <person name="Muensterkoetter M."/>
            <person name="Nagy L.G."/>
        </authorList>
    </citation>
    <scope>NUCLEOTIDE SEQUENCE [LARGE SCALE GENOMIC DNA]</scope>
    <source>
        <strain evidence="4">Ar21-2</strain>
    </source>
</reference>
<name>A0A2H3DNS8_ARMGA</name>
<dbReference type="PANTHER" id="PTHR40465">
    <property type="entry name" value="CHROMOSOME 1, WHOLE GENOME SHOTGUN SEQUENCE"/>
    <property type="match status" value="1"/>
</dbReference>
<evidence type="ECO:0000256" key="1">
    <source>
        <dbReference type="SAM" id="Phobius"/>
    </source>
</evidence>
<accession>A0A2H3DNS8</accession>
<dbReference type="OrthoDB" id="2884999at2759"/>
<feature type="domain" description="DUF6534" evidence="2">
    <location>
        <begin position="175"/>
        <end position="265"/>
    </location>
</feature>
<protein>
    <recommendedName>
        <fullName evidence="2">DUF6534 domain-containing protein</fullName>
    </recommendedName>
</protein>
<keyword evidence="1" id="KW-1133">Transmembrane helix</keyword>
<feature type="transmembrane region" description="Helical" evidence="1">
    <location>
        <begin position="211"/>
        <end position="234"/>
    </location>
</feature>